<dbReference type="GO" id="GO:1990281">
    <property type="term" value="C:efflux pump complex"/>
    <property type="evidence" value="ECO:0007669"/>
    <property type="project" value="TreeGrafter"/>
</dbReference>
<comment type="similarity">
    <text evidence="1">Belongs to the membrane fusion protein (MFP) (TC 8.A.1) family.</text>
</comment>
<dbReference type="Gene3D" id="2.40.50.100">
    <property type="match status" value="1"/>
</dbReference>
<reference evidence="3" key="1">
    <citation type="journal article" date="2004" name="Environ. Microbiol.">
        <title>Different SAR86 subgroups harbour divergent proteorhodopsins.</title>
        <authorList>
            <person name="Sabehi G."/>
            <person name="Beja O."/>
            <person name="Suzuki M.T."/>
            <person name="Preston C.M."/>
            <person name="DeLong E.F."/>
        </authorList>
    </citation>
    <scope>NUCLEOTIDE SEQUENCE</scope>
</reference>
<organism evidence="3">
    <name type="scientific">uncultured marine gamma proteobacterium EBAC20E09</name>
    <dbReference type="NCBI Taxonomy" id="266134"/>
    <lineage>
        <taxon>Bacteria</taxon>
        <taxon>Pseudomonadati</taxon>
        <taxon>Pseudomonadota</taxon>
        <taxon>Gammaproteobacteria</taxon>
        <taxon>SAR86 cluster</taxon>
        <taxon>environmental samples</taxon>
    </lineage>
</organism>
<sequence>MSIEVLEVKILDSYSITKTFPGKLLPIEQSELAFEIPGKIKNIYVDVGDYVNKGDILAKLDDRESNAQLNQARAKYDLSKQVLDRFEDLRAQGHISIQDLDKARSDFIIAESQYEFFKVKLEQTNIISPFNGVIQNRFLDTGTVINSGIPILEIIDSNYVEAHISVPVIYLSEMQLGQEYDFEFNGKIIKATFSKLAPMSPGGSDSRLAIFKFSDFFSPGSIANLQIKITKKSKGTWVPLKSLSQSEQGLWSVYTIEDNVVVKDLVEIIYFENNYAYVSGTLKDNDLIVLGGAAKIIEGKKIN</sequence>
<dbReference type="InterPro" id="IPR058625">
    <property type="entry name" value="MdtA-like_BSH"/>
</dbReference>
<dbReference type="Gene3D" id="2.40.420.20">
    <property type="match status" value="1"/>
</dbReference>
<accession>Q6Q919</accession>
<feature type="domain" description="Multidrug resistance protein MdtA-like barrel-sandwich hybrid" evidence="2">
    <location>
        <begin position="35"/>
        <end position="149"/>
    </location>
</feature>
<proteinExistence type="inferred from homology"/>
<dbReference type="SUPFAM" id="SSF111369">
    <property type="entry name" value="HlyD-like secretion proteins"/>
    <property type="match status" value="1"/>
</dbReference>
<protein>
    <submittedName>
        <fullName evidence="3">Predicted ACRA/ACRE-type transporter</fullName>
    </submittedName>
</protein>
<dbReference type="GO" id="GO:0015562">
    <property type="term" value="F:efflux transmembrane transporter activity"/>
    <property type="evidence" value="ECO:0007669"/>
    <property type="project" value="TreeGrafter"/>
</dbReference>
<gene>
    <name evidence="3" type="ORF">Red20E09_45</name>
</gene>
<dbReference type="Gene3D" id="1.10.287.470">
    <property type="entry name" value="Helix hairpin bin"/>
    <property type="match status" value="1"/>
</dbReference>
<dbReference type="Pfam" id="PF25917">
    <property type="entry name" value="BSH_RND"/>
    <property type="match status" value="1"/>
</dbReference>
<evidence type="ECO:0000259" key="2">
    <source>
        <dbReference type="Pfam" id="PF25917"/>
    </source>
</evidence>
<dbReference type="PANTHER" id="PTHR30469:SF20">
    <property type="entry name" value="EFFLUX RND TRANSPORTER PERIPLASMIC ADAPTOR SUBUNIT"/>
    <property type="match status" value="1"/>
</dbReference>
<evidence type="ECO:0000256" key="1">
    <source>
        <dbReference type="ARBA" id="ARBA00009477"/>
    </source>
</evidence>
<dbReference type="PANTHER" id="PTHR30469">
    <property type="entry name" value="MULTIDRUG RESISTANCE PROTEIN MDTA"/>
    <property type="match status" value="1"/>
</dbReference>
<reference evidence="3" key="2">
    <citation type="submission" date="2005-12" db="EMBL/GenBank/DDBJ databases">
        <authorList>
            <person name="Sabehi G."/>
            <person name="Beja O."/>
        </authorList>
    </citation>
    <scope>NUCLEOTIDE SEQUENCE</scope>
</reference>
<dbReference type="EMBL" id="AY552545">
    <property type="protein sequence ID" value="AAS73037.1"/>
    <property type="molecule type" value="Genomic_DNA"/>
</dbReference>
<dbReference type="InterPro" id="IPR006143">
    <property type="entry name" value="RND_pump_MFP"/>
</dbReference>
<dbReference type="AlphaFoldDB" id="Q6Q919"/>
<dbReference type="NCBIfam" id="TIGR01730">
    <property type="entry name" value="RND_mfp"/>
    <property type="match status" value="1"/>
</dbReference>
<evidence type="ECO:0000313" key="3">
    <source>
        <dbReference type="EMBL" id="AAS73037.1"/>
    </source>
</evidence>
<name>Q6Q919_9GAMM</name>